<evidence type="ECO:0000313" key="6">
    <source>
        <dbReference type="EMBL" id="KAG9395883.1"/>
    </source>
</evidence>
<name>A0A8J6B560_9EUKA</name>
<dbReference type="SFLD" id="SFLDS00029">
    <property type="entry name" value="Radical_SAM"/>
    <property type="match status" value="2"/>
</dbReference>
<dbReference type="EMBL" id="JAHDYR010000007">
    <property type="protein sequence ID" value="KAG9395883.1"/>
    <property type="molecule type" value="Genomic_DNA"/>
</dbReference>
<dbReference type="NCBIfam" id="TIGR04084">
    <property type="entry name" value="rSAM_AF0577"/>
    <property type="match status" value="1"/>
</dbReference>
<dbReference type="GO" id="GO:0016491">
    <property type="term" value="F:oxidoreductase activity"/>
    <property type="evidence" value="ECO:0007669"/>
    <property type="project" value="InterPro"/>
</dbReference>
<dbReference type="InterPro" id="IPR058240">
    <property type="entry name" value="rSAM_sf"/>
</dbReference>
<evidence type="ECO:0000256" key="2">
    <source>
        <dbReference type="ARBA" id="ARBA00022723"/>
    </source>
</evidence>
<protein>
    <submittedName>
        <fullName evidence="6">Peptide-modifying radical SAM enzyme putative AF0577</fullName>
    </submittedName>
</protein>
<keyword evidence="3" id="KW-0408">Iron</keyword>
<dbReference type="SFLD" id="SFLDG01104">
    <property type="entry name" value="Uncharacterised_Radical_SAM_Su"/>
    <property type="match status" value="1"/>
</dbReference>
<dbReference type="PANTHER" id="PTHR43273">
    <property type="entry name" value="ANAEROBIC SULFATASE-MATURATING ENZYME HOMOLOG ASLB-RELATED"/>
    <property type="match status" value="1"/>
</dbReference>
<dbReference type="OrthoDB" id="429626at2759"/>
<dbReference type="InterPro" id="IPR023819">
    <property type="entry name" value="Pep-mod_rSAM_AF0577"/>
</dbReference>
<sequence>MSAADSTAQVTKSKTNPRLFFVFTSADCNLSCTYCGATAEDLQMPHRPTYPVDDLAKFFESEDGEGITVVFYGGEPLTSIPFLRKVMDRYPKAQFILQSNVTLLHSLPTEYLLRLWSILVSIDGSEATTDGYRSKGLYKRVMDNVQDAIDRGYKGPLVARMTCSMKTDIAAEAIHLLRDAPVPFTAVYWQMDVGFDAPMNTRWGDFPGWMNNQYKPSLDRLRDFFVAELKEGRAPIIVPFLGVLNTVLGRSEINGLRCGVGVDTWSITTDGRLMICPVGFDEPWNCIGDIHTSTKSDLGRVDVAGACDKCSIRNVCGGRCLYVNKTAWWGDEGMDWICEGVRYLVKIMEDLVPDVKKMLEEGHLALEMALDDPALSDFSLEIIP</sequence>
<dbReference type="Gene3D" id="3.20.20.70">
    <property type="entry name" value="Aldolase class I"/>
    <property type="match status" value="1"/>
</dbReference>
<dbReference type="SUPFAM" id="SSF102114">
    <property type="entry name" value="Radical SAM enzymes"/>
    <property type="match status" value="1"/>
</dbReference>
<dbReference type="InterPro" id="IPR007197">
    <property type="entry name" value="rSAM"/>
</dbReference>
<keyword evidence="4" id="KW-0411">Iron-sulfur</keyword>
<dbReference type="GO" id="GO:0051536">
    <property type="term" value="F:iron-sulfur cluster binding"/>
    <property type="evidence" value="ECO:0007669"/>
    <property type="project" value="UniProtKB-KW"/>
</dbReference>
<organism evidence="6 7">
    <name type="scientific">Carpediemonas membranifera</name>
    <dbReference type="NCBI Taxonomy" id="201153"/>
    <lineage>
        <taxon>Eukaryota</taxon>
        <taxon>Metamonada</taxon>
        <taxon>Carpediemonas-like organisms</taxon>
        <taxon>Carpediemonas</taxon>
    </lineage>
</organism>
<reference evidence="6" key="1">
    <citation type="submission" date="2021-05" db="EMBL/GenBank/DDBJ databases">
        <title>A free-living protist that lacks canonical eukaryotic 1 DNA replication and segregation systems.</title>
        <authorList>
            <person name="Salas-Leiva D.E."/>
            <person name="Tromer E.C."/>
            <person name="Curtis B.A."/>
            <person name="Jerlstrom-Hultqvist J."/>
            <person name="Kolisko M."/>
            <person name="Yi Z."/>
            <person name="Salas-Leiva J.S."/>
            <person name="Gallot-Lavallee L."/>
            <person name="Kops G.J.P.L."/>
            <person name="Archibald J.M."/>
            <person name="Simpson A.G.B."/>
            <person name="Roger A.J."/>
        </authorList>
    </citation>
    <scope>NUCLEOTIDE SEQUENCE</scope>
    <source>
        <strain evidence="6">BICM</strain>
    </source>
</reference>
<dbReference type="InterPro" id="IPR013785">
    <property type="entry name" value="Aldolase_TIM"/>
</dbReference>
<proteinExistence type="predicted"/>
<evidence type="ECO:0000256" key="4">
    <source>
        <dbReference type="ARBA" id="ARBA00023014"/>
    </source>
</evidence>
<dbReference type="Pfam" id="PF04055">
    <property type="entry name" value="Radical_SAM"/>
    <property type="match status" value="1"/>
</dbReference>
<feature type="domain" description="Radical SAM core" evidence="5">
    <location>
        <begin position="25"/>
        <end position="161"/>
    </location>
</feature>
<evidence type="ECO:0000313" key="7">
    <source>
        <dbReference type="Proteomes" id="UP000717585"/>
    </source>
</evidence>
<keyword evidence="7" id="KW-1185">Reference proteome</keyword>
<keyword evidence="2" id="KW-0479">Metal-binding</keyword>
<dbReference type="PANTHER" id="PTHR43273:SF2">
    <property type="entry name" value="RADICAL SAM CORE DOMAIN-CONTAINING PROTEIN"/>
    <property type="match status" value="1"/>
</dbReference>
<gene>
    <name evidence="6" type="ORF">J8273_2216</name>
</gene>
<comment type="caution">
    <text evidence="6">The sequence shown here is derived from an EMBL/GenBank/DDBJ whole genome shotgun (WGS) entry which is preliminary data.</text>
</comment>
<dbReference type="SFLD" id="SFLDG01067">
    <property type="entry name" value="SPASM/twitch_domain_containing"/>
    <property type="match status" value="1"/>
</dbReference>
<evidence type="ECO:0000259" key="5">
    <source>
        <dbReference type="Pfam" id="PF04055"/>
    </source>
</evidence>
<accession>A0A8J6B560</accession>
<dbReference type="InterPro" id="IPR023867">
    <property type="entry name" value="Sulphatase_maturase_rSAM"/>
</dbReference>
<dbReference type="Proteomes" id="UP000717585">
    <property type="component" value="Unassembled WGS sequence"/>
</dbReference>
<dbReference type="AlphaFoldDB" id="A0A8J6B560"/>
<dbReference type="GO" id="GO:0046872">
    <property type="term" value="F:metal ion binding"/>
    <property type="evidence" value="ECO:0007669"/>
    <property type="project" value="UniProtKB-KW"/>
</dbReference>
<evidence type="ECO:0000256" key="3">
    <source>
        <dbReference type="ARBA" id="ARBA00023004"/>
    </source>
</evidence>
<keyword evidence="1" id="KW-0949">S-adenosyl-L-methionine</keyword>
<evidence type="ECO:0000256" key="1">
    <source>
        <dbReference type="ARBA" id="ARBA00022691"/>
    </source>
</evidence>